<dbReference type="Proteomes" id="UP000077266">
    <property type="component" value="Unassembled WGS sequence"/>
</dbReference>
<keyword evidence="3" id="KW-1185">Reference proteome</keyword>
<name>A0A165G741_EXIGL</name>
<reference evidence="2 3" key="1">
    <citation type="journal article" date="2016" name="Mol. Biol. Evol.">
        <title>Comparative Genomics of Early-Diverging Mushroom-Forming Fungi Provides Insights into the Origins of Lignocellulose Decay Capabilities.</title>
        <authorList>
            <person name="Nagy L.G."/>
            <person name="Riley R."/>
            <person name="Tritt A."/>
            <person name="Adam C."/>
            <person name="Daum C."/>
            <person name="Floudas D."/>
            <person name="Sun H."/>
            <person name="Yadav J.S."/>
            <person name="Pangilinan J."/>
            <person name="Larsson K.H."/>
            <person name="Matsuura K."/>
            <person name="Barry K."/>
            <person name="Labutti K."/>
            <person name="Kuo R."/>
            <person name="Ohm R.A."/>
            <person name="Bhattacharya S.S."/>
            <person name="Shirouzu T."/>
            <person name="Yoshinaga Y."/>
            <person name="Martin F.M."/>
            <person name="Grigoriev I.V."/>
            <person name="Hibbett D.S."/>
        </authorList>
    </citation>
    <scope>NUCLEOTIDE SEQUENCE [LARGE SCALE GENOMIC DNA]</scope>
    <source>
        <strain evidence="2 3">HHB12029</strain>
    </source>
</reference>
<feature type="compositionally biased region" description="Basic and acidic residues" evidence="1">
    <location>
        <begin position="123"/>
        <end position="136"/>
    </location>
</feature>
<feature type="region of interest" description="Disordered" evidence="1">
    <location>
        <begin position="123"/>
        <end position="153"/>
    </location>
</feature>
<dbReference type="AlphaFoldDB" id="A0A165G741"/>
<evidence type="ECO:0000256" key="1">
    <source>
        <dbReference type="SAM" id="MobiDB-lite"/>
    </source>
</evidence>
<organism evidence="2 3">
    <name type="scientific">Exidia glandulosa HHB12029</name>
    <dbReference type="NCBI Taxonomy" id="1314781"/>
    <lineage>
        <taxon>Eukaryota</taxon>
        <taxon>Fungi</taxon>
        <taxon>Dikarya</taxon>
        <taxon>Basidiomycota</taxon>
        <taxon>Agaricomycotina</taxon>
        <taxon>Agaricomycetes</taxon>
        <taxon>Auriculariales</taxon>
        <taxon>Exidiaceae</taxon>
        <taxon>Exidia</taxon>
    </lineage>
</organism>
<accession>A0A165G741</accession>
<sequence length="446" mass="50515">MPVNHAQHPLFHVPWATSSIAKLGVRTTFAVAIVGGKTSRLQHCPETRNIVSDWLAHWSSAISFNMGQYWQIVNLDKRTAHAIGKLGEGIYTLRLTRDYKKGYKILSSHEITQLLYIRHESRKDPRAPWQRQDRSATESPPPHVPPPHHQTDSPLFGKLPLELIEMIFTANDDEWETTVCLALTCRRAWDIGAAKFFKEHLDPYYGSWNGDRLIILGDYARFDDLPEGVFDDEEADLIDRALDAIQRNNWDPRDCADRITVDQDFVGNLCSSPRDPLVHGLDLVEFTYPLMHLSPRAIFNDGIKGEIPWYRAPIPSSDLVLRNLSTKEYVSGEEFERTLAAAQAKGWFVPWTLGDLLALRICWSSDTGAALTYENNITRGAWAGHSFDIVPKDTLPAGEVLPEWKDASGAILADAWKFFELDHLHRDSSHPCCRQSPSYSDSESDV</sequence>
<dbReference type="OrthoDB" id="2588098at2759"/>
<evidence type="ECO:0000313" key="3">
    <source>
        <dbReference type="Proteomes" id="UP000077266"/>
    </source>
</evidence>
<evidence type="ECO:0000313" key="2">
    <source>
        <dbReference type="EMBL" id="KZV90077.1"/>
    </source>
</evidence>
<dbReference type="InParanoid" id="A0A165G741"/>
<proteinExistence type="predicted"/>
<dbReference type="EMBL" id="KV426057">
    <property type="protein sequence ID" value="KZV90077.1"/>
    <property type="molecule type" value="Genomic_DNA"/>
</dbReference>
<feature type="compositionally biased region" description="Pro residues" evidence="1">
    <location>
        <begin position="139"/>
        <end position="148"/>
    </location>
</feature>
<gene>
    <name evidence="2" type="ORF">EXIGLDRAFT_838099</name>
</gene>
<protein>
    <submittedName>
        <fullName evidence="2">Uncharacterized protein</fullName>
    </submittedName>
</protein>